<dbReference type="STRING" id="318479.A0A158Q3L6"/>
<evidence type="ECO:0000256" key="6">
    <source>
        <dbReference type="ARBA" id="ARBA00023163"/>
    </source>
</evidence>
<dbReference type="AlphaFoldDB" id="A0A158Q3L6"/>
<feature type="domain" description="Mediator complex subunit Med12" evidence="9">
    <location>
        <begin position="122"/>
        <end position="176"/>
    </location>
</feature>
<dbReference type="GO" id="GO:0045944">
    <property type="term" value="P:positive regulation of transcription by RNA polymerase II"/>
    <property type="evidence" value="ECO:0007669"/>
    <property type="project" value="TreeGrafter"/>
</dbReference>
<dbReference type="Proteomes" id="UP000274756">
    <property type="component" value="Unassembled WGS sequence"/>
</dbReference>
<reference evidence="10 12" key="2">
    <citation type="submission" date="2018-11" db="EMBL/GenBank/DDBJ databases">
        <authorList>
            <consortium name="Pathogen Informatics"/>
        </authorList>
    </citation>
    <scope>NUCLEOTIDE SEQUENCE [LARGE SCALE GENOMIC DNA]</scope>
</reference>
<keyword evidence="7" id="KW-0539">Nucleus</keyword>
<comment type="similarity">
    <text evidence="2">Belongs to the Mediator complex subunit 12 family.</text>
</comment>
<keyword evidence="3" id="KW-0678">Repressor</keyword>
<comment type="subcellular location">
    <subcellularLocation>
        <location evidence="1">Nucleus</location>
    </subcellularLocation>
</comment>
<sequence length="2038" mass="231280">MKSLNVTSWHHQTPERRPLKRNRLGPPDVYPQDIKQEEDNLGADRLKKGYQIAVTSYEHDSIVWNAKMPRLDKMDDSMIRCAQIIMQIMAKKNELNANLDKERKRGAKEGIFQNFSHTVGQSVKSKERKEWFTDLARGKSLSYLARRPPFFRKKEDALEYLCDFKVPVTRALWFLKLIAVGQGIASNVNKQKKSTADQLAAEHAVLFSKYVKLMLNQMSESAKLETNIVYTERWPHFVCLCKHAYEDGMVERQEFLMDLCDIFADRFVQRSENRPHFFILFRMFLSFFAQYADQITQNLILSRRCAFLIARRLAIYKKESEDTLGRISIFFVFRIIDAAELFEDLLQCQKQRPIILILCGLLYGILIDCPGALIWNNFHVAEGRPPSLLHQLCASPLDHLPCEIEALPMPAGVGTDKIMHFIHLRVEEVKRRSHNVENHWSLNQTQKDGFALIVRVCLEILGVLDSARHDQPHSIERIYNLIFSGPSKESFEHEHAIRVKVLLHWAVTVEREGTHRASIVASVLALRINHRKGFRFGQFKFLKNINKFFSLIFVNIFAGNHHLQDILVEYLETESPQPGQPYFYEEFSNLMHLFVELLRAGVFSHDLYVKSLITTGEMMESLPIVPRIRARNSDKTKCSLNPCFGEKFDSTMAIKDEYAVNVERSIKVGNAAKIQGYRLEKDENLFTHSMLGPELSIHERFLIHLPIPQLSEYRGECNQRLLLLYGMGDERDNVKNELKKIAREIAKIWTKRIVVEFSFSKPSEIRFKKRTNREQINESIQKFRSQTYYDQVVLCGWCCDNFISMITDFVHHQGTVLPTAEGLDILLDMMEQCKNIYGIMEFAEELLPLLVAVERVISERRVDCVPSIISTQLGYVLVGYISHNYYYFLLSENAPEIVNGLYQIIESQLKSSDACLTGWGRTIAIFILNAKRELIEAALTNKKIEGKREVLLRILPPRKPSCISVNAIYHACLFKESLDKTKRIFSFNDYRRLNALFDGPDARYSFVISALRAAKQCERDFDRLVELANICGHVSAQTGISAEWCGAIQALCCSSVAGNHGFADLLLAINVEDSSCHYSIATFYMLLASRSCFSMNALFHQLLHTALSSLLKSDSSKADVDAEAGVCLALLVLAAIVCQSDEPIELPLGYNGKSEEKKKYVSGNADRWVLSGGHLHDISDAIFDLLFTICLLADYTKNKLRDRIEEKIDHCFRREYISQISKAVLIAMCEQDWVTHRIYRVCEETNMDVFNSHKLKKNCLGQQLLRMTLRRKCEQTIIQELTVCNGNSKKSLIDKLFDVLNIWNIRATYFDLKLMIKEISPEGSSSKHAQQQAIAADALIGEIGKCCRDLFTLSRKSESKLPEAGVGKAFRLRHITKYWLISPLVHVCPKPVNLPQSFPAITVQSKFLKEAASMLDTANDNSRERIQQSAWLLSQEPFINLVLTCLKSEEQQRDGLVGSLLKQLQDLALKSKENPTLPYLRTFSLEREGLLLRLSLVGGMFDSVCHPANSDSWALLLFQLMLYGVVSKERDRVLFDSCYDMLSTLLVWSITDPMSAIPINSQDPDTKYRFNNYSSFVRKLRKELNERALIPELRSLMQFLPLPKPSFDIITCEPYGTVSLSPQKLAKGQIGPSTKVIKQGLQFSEKVKISTFDMIQNFNTEVSVKRTWNWAMFQAVKSDRLPIPVQRYIQRLIQHQHYNEFVRPTICGMDRPPNLDIYLSPPIMDVSETPISIHHVPANSAAPISTSASVASISSTASTSIASNASLAGVDQSASNVAAQNRAFQADNSQLSVSQDPNNDAVMFAQPSHIPSIPEMSRVQSSASPRGSRGGRRKNAAGPASRSQGTTRKKQRQLADQMQMQSSAPQMSGPVITAPNNSAASTYGWGPQPIQISQMQQYSNSSQAGAINQSEDSKMKIHSMILQKRQQAQAASGGSQNVGGGPSNLAEINNYQSMGHSEPSGQYGAAMLMKMENPNIEQPYSMGPPQMVLSQEQQTTQFAPQQRVYSHQQAQNASNMFDNRMMAQQAMQYGQQQYQQRF</sequence>
<dbReference type="Pfam" id="PF09497">
    <property type="entry name" value="Med12"/>
    <property type="match status" value="1"/>
</dbReference>
<feature type="compositionally biased region" description="Low complexity" evidence="8">
    <location>
        <begin position="1923"/>
        <end position="1935"/>
    </location>
</feature>
<dbReference type="Proteomes" id="UP000038040">
    <property type="component" value="Unplaced"/>
</dbReference>
<keyword evidence="12" id="KW-1185">Reference proteome</keyword>
<evidence type="ECO:0000259" key="9">
    <source>
        <dbReference type="SMART" id="SM01281"/>
    </source>
</evidence>
<keyword evidence="6" id="KW-0804">Transcription</keyword>
<feature type="compositionally biased region" description="Polar residues" evidence="8">
    <location>
        <begin position="1946"/>
        <end position="1955"/>
    </location>
</feature>
<evidence type="ECO:0000313" key="11">
    <source>
        <dbReference type="Proteomes" id="UP000038040"/>
    </source>
</evidence>
<gene>
    <name evidence="10" type="ORF">DME_LOCUS7020</name>
</gene>
<accession>A0A158Q3L6</accession>
<feature type="region of interest" description="Disordered" evidence="8">
    <location>
        <begin position="1923"/>
        <end position="1959"/>
    </location>
</feature>
<dbReference type="SMART" id="SM01281">
    <property type="entry name" value="Med12"/>
    <property type="match status" value="1"/>
</dbReference>
<dbReference type="InterPro" id="IPR021990">
    <property type="entry name" value="Mediator_Med12_LCEWAV"/>
</dbReference>
<feature type="compositionally biased region" description="Low complexity" evidence="8">
    <location>
        <begin position="1857"/>
        <end position="1868"/>
    </location>
</feature>
<dbReference type="OrthoDB" id="20828at2759"/>
<evidence type="ECO:0000256" key="7">
    <source>
        <dbReference type="ARBA" id="ARBA00023242"/>
    </source>
</evidence>
<evidence type="ECO:0000256" key="2">
    <source>
        <dbReference type="ARBA" id="ARBA00010289"/>
    </source>
</evidence>
<keyword evidence="5" id="KW-0010">Activator</keyword>
<evidence type="ECO:0000256" key="5">
    <source>
        <dbReference type="ARBA" id="ARBA00023159"/>
    </source>
</evidence>
<organism evidence="11 13">
    <name type="scientific">Dracunculus medinensis</name>
    <name type="common">Guinea worm</name>
    <dbReference type="NCBI Taxonomy" id="318479"/>
    <lineage>
        <taxon>Eukaryota</taxon>
        <taxon>Metazoa</taxon>
        <taxon>Ecdysozoa</taxon>
        <taxon>Nematoda</taxon>
        <taxon>Chromadorea</taxon>
        <taxon>Rhabditida</taxon>
        <taxon>Spirurina</taxon>
        <taxon>Dracunculoidea</taxon>
        <taxon>Dracunculidae</taxon>
        <taxon>Dracunculus</taxon>
    </lineage>
</organism>
<evidence type="ECO:0000313" key="13">
    <source>
        <dbReference type="WBParaSite" id="DME_0000266001-mRNA-1"/>
    </source>
</evidence>
<dbReference type="InterPro" id="IPR051647">
    <property type="entry name" value="Mediator_comp_sub12"/>
</dbReference>
<dbReference type="GO" id="GO:0016592">
    <property type="term" value="C:mediator complex"/>
    <property type="evidence" value="ECO:0007669"/>
    <property type="project" value="InterPro"/>
</dbReference>
<dbReference type="InterPro" id="IPR019035">
    <property type="entry name" value="Mediator_Med12"/>
</dbReference>
<evidence type="ECO:0000313" key="10">
    <source>
        <dbReference type="EMBL" id="VDN57047.1"/>
    </source>
</evidence>
<evidence type="ECO:0000256" key="3">
    <source>
        <dbReference type="ARBA" id="ARBA00022491"/>
    </source>
</evidence>
<dbReference type="PANTHER" id="PTHR46007">
    <property type="entry name" value="MEDIATOR OF RNA POLYMERASE II TRANSCRIPTION SUBUNIT 12"/>
    <property type="match status" value="1"/>
</dbReference>
<feature type="compositionally biased region" description="Polar residues" evidence="8">
    <location>
        <begin position="1"/>
        <end position="11"/>
    </location>
</feature>
<dbReference type="EMBL" id="UYYG01001158">
    <property type="protein sequence ID" value="VDN57047.1"/>
    <property type="molecule type" value="Genomic_DNA"/>
</dbReference>
<dbReference type="GO" id="GO:0003713">
    <property type="term" value="F:transcription coactivator activity"/>
    <property type="evidence" value="ECO:0007669"/>
    <property type="project" value="TreeGrafter"/>
</dbReference>
<evidence type="ECO:0000256" key="1">
    <source>
        <dbReference type="ARBA" id="ARBA00004123"/>
    </source>
</evidence>
<protein>
    <submittedName>
        <fullName evidence="13">Med12 domain-containing protein</fullName>
    </submittedName>
</protein>
<feature type="region of interest" description="Disordered" evidence="8">
    <location>
        <begin position="1"/>
        <end position="32"/>
    </location>
</feature>
<dbReference type="PANTHER" id="PTHR46007:SF11">
    <property type="entry name" value="MEDIATOR OF RNA POLYMERASE II TRANSCRIPTION SUBUNIT 12"/>
    <property type="match status" value="1"/>
</dbReference>
<name>A0A158Q3L6_DRAME</name>
<dbReference type="WBParaSite" id="DME_0000266001-mRNA-1">
    <property type="protein sequence ID" value="DME_0000266001-mRNA-1"/>
    <property type="gene ID" value="DME_0000266001"/>
</dbReference>
<feature type="region of interest" description="Disordered" evidence="8">
    <location>
        <begin position="1809"/>
        <end position="1887"/>
    </location>
</feature>
<evidence type="ECO:0000256" key="8">
    <source>
        <dbReference type="SAM" id="MobiDB-lite"/>
    </source>
</evidence>
<proteinExistence type="inferred from homology"/>
<dbReference type="Pfam" id="PF12145">
    <property type="entry name" value="Med12-LCEWAV"/>
    <property type="match status" value="1"/>
</dbReference>
<reference evidence="13" key="1">
    <citation type="submission" date="2016-04" db="UniProtKB">
        <authorList>
            <consortium name="WormBaseParasite"/>
        </authorList>
    </citation>
    <scope>IDENTIFICATION</scope>
</reference>
<evidence type="ECO:0000313" key="12">
    <source>
        <dbReference type="Proteomes" id="UP000274756"/>
    </source>
</evidence>
<evidence type="ECO:0000256" key="4">
    <source>
        <dbReference type="ARBA" id="ARBA00023015"/>
    </source>
</evidence>
<keyword evidence="4" id="KW-0805">Transcription regulation</keyword>